<sequence length="95" mass="10558">MEIAGLMWKNKSGMGNKRESLTFKKSCVPTVCLSTSCLRFALFLVVVTAGINVARELESVSDVFRVVEVNNSHIKARRSCQTASVHPFTRALLRD</sequence>
<dbReference type="EMBL" id="BGPR01000559">
    <property type="protein sequence ID" value="GBM26423.1"/>
    <property type="molecule type" value="Genomic_DNA"/>
</dbReference>
<dbReference type="Proteomes" id="UP000499080">
    <property type="component" value="Unassembled WGS sequence"/>
</dbReference>
<gene>
    <name evidence="1" type="ORF">AVEN_139374_1</name>
</gene>
<organism evidence="1 2">
    <name type="scientific">Araneus ventricosus</name>
    <name type="common">Orbweaver spider</name>
    <name type="synonym">Epeira ventricosa</name>
    <dbReference type="NCBI Taxonomy" id="182803"/>
    <lineage>
        <taxon>Eukaryota</taxon>
        <taxon>Metazoa</taxon>
        <taxon>Ecdysozoa</taxon>
        <taxon>Arthropoda</taxon>
        <taxon>Chelicerata</taxon>
        <taxon>Arachnida</taxon>
        <taxon>Araneae</taxon>
        <taxon>Araneomorphae</taxon>
        <taxon>Entelegynae</taxon>
        <taxon>Araneoidea</taxon>
        <taxon>Araneidae</taxon>
        <taxon>Araneus</taxon>
    </lineage>
</organism>
<comment type="caution">
    <text evidence="1">The sequence shown here is derived from an EMBL/GenBank/DDBJ whole genome shotgun (WGS) entry which is preliminary data.</text>
</comment>
<dbReference type="AlphaFoldDB" id="A0A4Y2EB70"/>
<evidence type="ECO:0000313" key="2">
    <source>
        <dbReference type="Proteomes" id="UP000499080"/>
    </source>
</evidence>
<keyword evidence="2" id="KW-1185">Reference proteome</keyword>
<evidence type="ECO:0000313" key="1">
    <source>
        <dbReference type="EMBL" id="GBM26423.1"/>
    </source>
</evidence>
<proteinExistence type="predicted"/>
<reference evidence="1 2" key="1">
    <citation type="journal article" date="2019" name="Sci. Rep.">
        <title>Orb-weaving spider Araneus ventricosus genome elucidates the spidroin gene catalogue.</title>
        <authorList>
            <person name="Kono N."/>
            <person name="Nakamura H."/>
            <person name="Ohtoshi R."/>
            <person name="Moran D.A.P."/>
            <person name="Shinohara A."/>
            <person name="Yoshida Y."/>
            <person name="Fujiwara M."/>
            <person name="Mori M."/>
            <person name="Tomita M."/>
            <person name="Arakawa K."/>
        </authorList>
    </citation>
    <scope>NUCLEOTIDE SEQUENCE [LARGE SCALE GENOMIC DNA]</scope>
</reference>
<accession>A0A4Y2EB70</accession>
<protein>
    <submittedName>
        <fullName evidence="1">Uncharacterized protein</fullName>
    </submittedName>
</protein>
<name>A0A4Y2EB70_ARAVE</name>